<sequence>MVIIIGGASHSGKTFLSKKLIEKYKIPCTNLDHIKMGLIRGFNDCGFSAVDSDETIAEKMWGFIEGFIGTCIENNQNTILEGCYFPCEKVKKLLCDDLTVVFIVLSKQYIIENFDKIIKYENIVEDRKFPESREIKFFINENERIKEECIKYELPYFEITDNYFEGLEKILEYIKSKAVKICRYSHNDINEICSMFCDTVKHINKRDYTAEQIAAWMGGIDKDKWDKSLSEHFSLEVKVMGKIAAFGDIDGEYLDRLYVHKDFQGLGYGKIILDSLEEQAIQSGFKRIWTCASITAKGFFERYGYKVIKRQQVERKDVLLTNYVMEKHFEQEYSNGI</sequence>
<dbReference type="PANTHER" id="PTHR43451:SF1">
    <property type="entry name" value="ACETYLTRANSFERASE"/>
    <property type="match status" value="1"/>
</dbReference>
<dbReference type="SUPFAM" id="SSF55729">
    <property type="entry name" value="Acyl-CoA N-acyltransferases (Nat)"/>
    <property type="match status" value="1"/>
</dbReference>
<dbReference type="GeneID" id="98063749"/>
<reference evidence="2 3" key="1">
    <citation type="submission" date="2017-04" db="EMBL/GenBank/DDBJ databases">
        <title>Monoglobus pectinilyticus 14 draft genome.</title>
        <authorList>
            <person name="Kim C."/>
            <person name="Rosendale D.I."/>
            <person name="Kelly W.J."/>
            <person name="Tannock G.W."/>
            <person name="Patchett M.L."/>
            <person name="Jordens J.Z."/>
        </authorList>
    </citation>
    <scope>NUCLEOTIDE SEQUENCE [LARGE SCALE GENOMIC DNA]</scope>
    <source>
        <strain evidence="2 3">14</strain>
    </source>
</reference>
<dbReference type="InterPro" id="IPR016181">
    <property type="entry name" value="Acyl_CoA_acyltransferase"/>
</dbReference>
<evidence type="ECO:0000259" key="1">
    <source>
        <dbReference type="PROSITE" id="PS51186"/>
    </source>
</evidence>
<dbReference type="Gene3D" id="3.40.50.300">
    <property type="entry name" value="P-loop containing nucleotide triphosphate hydrolases"/>
    <property type="match status" value="1"/>
</dbReference>
<dbReference type="Proteomes" id="UP000235589">
    <property type="component" value="Chromosome"/>
</dbReference>
<organism evidence="2 3">
    <name type="scientific">Monoglobus pectinilyticus</name>
    <dbReference type="NCBI Taxonomy" id="1981510"/>
    <lineage>
        <taxon>Bacteria</taxon>
        <taxon>Bacillati</taxon>
        <taxon>Bacillota</taxon>
        <taxon>Clostridia</taxon>
        <taxon>Monoglobales</taxon>
        <taxon>Monoglobaceae</taxon>
        <taxon>Monoglobus</taxon>
    </lineage>
</organism>
<dbReference type="EMBL" id="CP020991">
    <property type="protein sequence ID" value="AUO20011.1"/>
    <property type="molecule type" value="Genomic_DNA"/>
</dbReference>
<proteinExistence type="predicted"/>
<dbReference type="Gene3D" id="3.40.630.30">
    <property type="match status" value="1"/>
</dbReference>
<feature type="domain" description="N-acetyltransferase" evidence="1">
    <location>
        <begin position="179"/>
        <end position="330"/>
    </location>
</feature>
<keyword evidence="3" id="KW-1185">Reference proteome</keyword>
<accession>A0A2K9P453</accession>
<dbReference type="PROSITE" id="PS51186">
    <property type="entry name" value="GNAT"/>
    <property type="match status" value="1"/>
</dbReference>
<dbReference type="CDD" id="cd04301">
    <property type="entry name" value="NAT_SF"/>
    <property type="match status" value="1"/>
</dbReference>
<dbReference type="KEGG" id="mpec:B9O19_01862"/>
<dbReference type="SUPFAM" id="SSF52540">
    <property type="entry name" value="P-loop containing nucleoside triphosphate hydrolases"/>
    <property type="match status" value="1"/>
</dbReference>
<evidence type="ECO:0000313" key="2">
    <source>
        <dbReference type="EMBL" id="AUO20011.1"/>
    </source>
</evidence>
<dbReference type="PANTHER" id="PTHR43451">
    <property type="entry name" value="ACETYLTRANSFERASE (GNAT) FAMILY PROTEIN"/>
    <property type="match status" value="1"/>
</dbReference>
<evidence type="ECO:0000313" key="3">
    <source>
        <dbReference type="Proteomes" id="UP000235589"/>
    </source>
</evidence>
<dbReference type="Pfam" id="PF13673">
    <property type="entry name" value="Acetyltransf_10"/>
    <property type="match status" value="1"/>
</dbReference>
<protein>
    <submittedName>
        <fullName evidence="2">GCN5-related N-acetyltransferase</fullName>
    </submittedName>
</protein>
<dbReference type="RefSeq" id="WP_306560390.1">
    <property type="nucleotide sequence ID" value="NZ_CP020991.1"/>
</dbReference>
<dbReference type="GO" id="GO:0016747">
    <property type="term" value="F:acyltransferase activity, transferring groups other than amino-acyl groups"/>
    <property type="evidence" value="ECO:0007669"/>
    <property type="project" value="InterPro"/>
</dbReference>
<dbReference type="InterPro" id="IPR027417">
    <property type="entry name" value="P-loop_NTPase"/>
</dbReference>
<gene>
    <name evidence="2" type="ORF">B9O19_01862</name>
</gene>
<name>A0A2K9P453_9FIRM</name>
<dbReference type="InterPro" id="IPR000182">
    <property type="entry name" value="GNAT_dom"/>
</dbReference>
<keyword evidence="2" id="KW-0808">Transferase</keyword>
<dbReference type="AlphaFoldDB" id="A0A2K9P453"/>
<dbReference type="InterPro" id="IPR052564">
    <property type="entry name" value="N-acetyltrans/Recomb-assoc"/>
</dbReference>